<dbReference type="PANTHER" id="PTHR30419">
    <property type="entry name" value="HTH-TYPE TRANSCRIPTIONAL REGULATOR YBHD"/>
    <property type="match status" value="1"/>
</dbReference>
<name>A0A1X7M6R6_9BURK</name>
<dbReference type="PANTHER" id="PTHR30419:SF30">
    <property type="entry name" value="LYSR FAMILY TRANSCRIPTIONAL REGULATOR"/>
    <property type="match status" value="1"/>
</dbReference>
<reference evidence="3" key="1">
    <citation type="submission" date="2017-04" db="EMBL/GenBank/DDBJ databases">
        <authorList>
            <person name="Varghese N."/>
            <person name="Submissions S."/>
        </authorList>
    </citation>
    <scope>NUCLEOTIDE SEQUENCE [LARGE SCALE GENOMIC DNA]</scope>
    <source>
        <strain evidence="3">LMG 29540</strain>
    </source>
</reference>
<dbReference type="EMBL" id="FXAT01000019">
    <property type="protein sequence ID" value="SMG61152.1"/>
    <property type="molecule type" value="Genomic_DNA"/>
</dbReference>
<dbReference type="InterPro" id="IPR005119">
    <property type="entry name" value="LysR_subst-bd"/>
</dbReference>
<evidence type="ECO:0000259" key="1">
    <source>
        <dbReference type="Pfam" id="PF03466"/>
    </source>
</evidence>
<dbReference type="SUPFAM" id="SSF53850">
    <property type="entry name" value="Periplasmic binding protein-like II"/>
    <property type="match status" value="1"/>
</dbReference>
<dbReference type="InterPro" id="IPR050950">
    <property type="entry name" value="HTH-type_LysR_regulators"/>
</dbReference>
<feature type="domain" description="LysR substrate-binding" evidence="1">
    <location>
        <begin position="2"/>
        <end position="179"/>
    </location>
</feature>
<accession>A0A1X7M6R6</accession>
<keyword evidence="3" id="KW-1185">Reference proteome</keyword>
<organism evidence="2 3">
    <name type="scientific">Paraburkholderia susongensis</name>
    <dbReference type="NCBI Taxonomy" id="1515439"/>
    <lineage>
        <taxon>Bacteria</taxon>
        <taxon>Pseudomonadati</taxon>
        <taxon>Pseudomonadota</taxon>
        <taxon>Betaproteobacteria</taxon>
        <taxon>Burkholderiales</taxon>
        <taxon>Burkholderiaceae</taxon>
        <taxon>Paraburkholderia</taxon>
    </lineage>
</organism>
<dbReference type="AlphaFoldDB" id="A0A1X7M6R6"/>
<evidence type="ECO:0000313" key="2">
    <source>
        <dbReference type="EMBL" id="SMG61152.1"/>
    </source>
</evidence>
<dbReference type="GO" id="GO:0006355">
    <property type="term" value="P:regulation of DNA-templated transcription"/>
    <property type="evidence" value="ECO:0007669"/>
    <property type="project" value="TreeGrafter"/>
</dbReference>
<dbReference type="Gene3D" id="3.40.190.10">
    <property type="entry name" value="Periplasmic binding protein-like II"/>
    <property type="match status" value="1"/>
</dbReference>
<dbReference type="Proteomes" id="UP000193228">
    <property type="component" value="Unassembled WGS sequence"/>
</dbReference>
<gene>
    <name evidence="2" type="ORF">SAMN06265784_11999</name>
</gene>
<sequence length="201" mass="22541">MPQVQINIAEVVDSADLLKGIREGRFDFVAMQTPYNFSPPPDDIEQLVDVKFPLILGCRARHPLAHVTSIRELNEAEWIFPATEDDTVTPLIEQDLSHYGLGIPKRTIRCRSNAVALELFEAFDVVGIFIKKMSEITFRRYGLVQIPINETLPDLHAGIFQRNGKIPTAASALILEIFLQDFKNFGAAFPVEPDDEHAVLA</sequence>
<evidence type="ECO:0000313" key="3">
    <source>
        <dbReference type="Proteomes" id="UP000193228"/>
    </source>
</evidence>
<proteinExistence type="predicted"/>
<dbReference type="GO" id="GO:0005829">
    <property type="term" value="C:cytosol"/>
    <property type="evidence" value="ECO:0007669"/>
    <property type="project" value="TreeGrafter"/>
</dbReference>
<dbReference type="Pfam" id="PF03466">
    <property type="entry name" value="LysR_substrate"/>
    <property type="match status" value="1"/>
</dbReference>
<protein>
    <submittedName>
        <fullName evidence="2">LysR substrate binding domain-containing protein</fullName>
    </submittedName>
</protein>